<dbReference type="eggNOG" id="ENOG502RQ23">
    <property type="taxonomic scope" value="Eukaryota"/>
</dbReference>
<keyword evidence="2" id="KW-0472">Membrane</keyword>
<evidence type="ECO:0000313" key="3">
    <source>
        <dbReference type="CGD" id="CAL0000167696"/>
    </source>
</evidence>
<feature type="compositionally biased region" description="Low complexity" evidence="1">
    <location>
        <begin position="189"/>
        <end position="203"/>
    </location>
</feature>
<accession>B9WH72</accession>
<organism evidence="4 5">
    <name type="scientific">Candida dubliniensis (strain CD36 / ATCC MYA-646 / CBS 7987 / NCPF 3949 / NRRL Y-17841)</name>
    <name type="common">Yeast</name>
    <dbReference type="NCBI Taxonomy" id="573826"/>
    <lineage>
        <taxon>Eukaryota</taxon>
        <taxon>Fungi</taxon>
        <taxon>Dikarya</taxon>
        <taxon>Ascomycota</taxon>
        <taxon>Saccharomycotina</taxon>
        <taxon>Pichiomycetes</taxon>
        <taxon>Debaryomycetaceae</taxon>
        <taxon>Candida/Lodderomyces clade</taxon>
        <taxon>Candida</taxon>
    </lineage>
</organism>
<name>B9WH72_CANDC</name>
<evidence type="ECO:0000256" key="2">
    <source>
        <dbReference type="SAM" id="Phobius"/>
    </source>
</evidence>
<feature type="region of interest" description="Disordered" evidence="1">
    <location>
        <begin position="1"/>
        <end position="26"/>
    </location>
</feature>
<gene>
    <name evidence="4" type="primary">CVB1</name>
    <name evidence="3" type="ordered locus">Cd36_51310</name>
    <name evidence="4" type="ORF">CD36_51310</name>
</gene>
<keyword evidence="5" id="KW-1185">Reference proteome</keyword>
<dbReference type="CGD" id="CAL0000167696">
    <property type="gene designation" value="Cd36_51310"/>
</dbReference>
<protein>
    <submittedName>
        <fullName evidence="4">Vacuole biogenesis protein, putative</fullName>
    </submittedName>
</protein>
<dbReference type="HOGENOM" id="CLU_103818_0_0_1"/>
<feature type="region of interest" description="Disordered" evidence="1">
    <location>
        <begin position="117"/>
        <end position="239"/>
    </location>
</feature>
<reference evidence="4 5" key="1">
    <citation type="journal article" date="2009" name="Genome Res.">
        <title>Comparative genomics of the fungal pathogens Candida dubliniensis and Candida albicans.</title>
        <authorList>
            <person name="Jackson A.P."/>
            <person name="Gamble J.A."/>
            <person name="Yeomans T."/>
            <person name="Moran G.P."/>
            <person name="Saunders D."/>
            <person name="Harris D."/>
            <person name="Aslett M."/>
            <person name="Barrell J.F."/>
            <person name="Butler G."/>
            <person name="Citiulo F."/>
            <person name="Coleman D.C."/>
            <person name="de Groot P.W.J."/>
            <person name="Goodwin T.J."/>
            <person name="Quail M.A."/>
            <person name="McQuillan J."/>
            <person name="Munro C.A."/>
            <person name="Pain A."/>
            <person name="Poulter R.T."/>
            <person name="Rajandream M.A."/>
            <person name="Renauld H."/>
            <person name="Spiering M.J."/>
            <person name="Tivey A."/>
            <person name="Gow N.A.R."/>
            <person name="Barrell B."/>
            <person name="Sullivan D.J."/>
            <person name="Berriman M."/>
        </authorList>
    </citation>
    <scope>NUCLEOTIDE SEQUENCE [LARGE SCALE GENOMIC DNA]</scope>
    <source>
        <strain evidence="5">CD36 / ATCC MYA-646 / CBS 7987 / NCPF 3949 / NRRL Y-17841</strain>
    </source>
</reference>
<evidence type="ECO:0000313" key="4">
    <source>
        <dbReference type="EMBL" id="CAX41513.1"/>
    </source>
</evidence>
<evidence type="ECO:0000313" key="5">
    <source>
        <dbReference type="Proteomes" id="UP000002605"/>
    </source>
</evidence>
<keyword evidence="2" id="KW-0812">Transmembrane</keyword>
<dbReference type="Proteomes" id="UP000002605">
    <property type="component" value="Chromosome 5"/>
</dbReference>
<dbReference type="EMBL" id="FM992692">
    <property type="protein sequence ID" value="CAX41513.1"/>
    <property type="molecule type" value="Genomic_DNA"/>
</dbReference>
<proteinExistence type="predicted"/>
<dbReference type="RefSeq" id="XP_002420435.1">
    <property type="nucleotide sequence ID" value="XM_002420390.1"/>
</dbReference>
<dbReference type="OrthoDB" id="3997851at2759"/>
<dbReference type="AlphaFoldDB" id="B9WH72"/>
<dbReference type="KEGG" id="cdu:CD36_51310"/>
<keyword evidence="2" id="KW-1133">Transmembrane helix</keyword>
<feature type="transmembrane region" description="Helical" evidence="2">
    <location>
        <begin position="43"/>
        <end position="60"/>
    </location>
</feature>
<dbReference type="GeneID" id="8048127"/>
<sequence length="239" mass="25374">MQGSYNNNGLPRPYYMKPSKKKSSPYSNLKEPIVYFNTPKRKLMGYIIMFSLIGILMWWISQDFKGKSEIEYELVKNEKSGEKNTHIDLKNSANLDKIVNAVGSKADKESENLDLAENLSEGSKGQKGIGVAEAPKGGIANEAPVVGNDEEELVGTGKSGQKQQKAEGNPKGKGYKASIGKANDKDSTGAAPAAAAGAAAAGADSPNGKEDPAPDVEDTAAAARLSNEDKVQQIIKDTA</sequence>
<evidence type="ECO:0000256" key="1">
    <source>
        <dbReference type="SAM" id="MobiDB-lite"/>
    </source>
</evidence>